<protein>
    <submittedName>
        <fullName evidence="5">Transcript variant X1</fullName>
    </submittedName>
</protein>
<dbReference type="KEGG" id="nfu:107388738"/>
<dbReference type="InterPro" id="IPR016024">
    <property type="entry name" value="ARM-type_fold"/>
</dbReference>
<dbReference type="GeneID" id="107388738"/>
<dbReference type="GO" id="GO:0005737">
    <property type="term" value="C:cytoplasm"/>
    <property type="evidence" value="ECO:0007669"/>
    <property type="project" value="UniProtKB-SubCell"/>
</dbReference>
<dbReference type="InterPro" id="IPR038904">
    <property type="entry name" value="BRAT1"/>
</dbReference>
<comment type="subcellular location">
    <subcellularLocation>
        <location evidence="1">Cytoplasm</location>
    </subcellularLocation>
</comment>
<evidence type="ECO:0000313" key="6">
    <source>
        <dbReference type="Proteomes" id="UP000822369"/>
    </source>
</evidence>
<reference evidence="5" key="1">
    <citation type="submission" date="2020-03" db="EMBL/GenBank/DDBJ databases">
        <title>Intra-Species Differences in Population Size shape Life History and Genome Evolution.</title>
        <authorList>
            <person name="Willemsen D."/>
            <person name="Cui R."/>
            <person name="Valenzano D.R."/>
        </authorList>
    </citation>
    <scope>NUCLEOTIDE SEQUENCE</scope>
    <source>
        <strain evidence="5">GRZ</strain>
        <tissue evidence="5">Whole</tissue>
    </source>
</reference>
<dbReference type="AlphaFoldDB" id="A0A9D3BZ25"/>
<proteinExistence type="inferred from homology"/>
<dbReference type="PANTHER" id="PTHR21331">
    <property type="entry name" value="BRCA1-ASSOCIATED ATM ACTIVATOR 1"/>
    <property type="match status" value="1"/>
</dbReference>
<name>A0A9D3BZ25_NOTFU</name>
<dbReference type="OMA" id="IQVFTEW"/>
<sequence length="875" mass="95229">MDRECVTVLPRVCEVLAASGSSLPDDTSLEKLLDWFTALTKDGVSLLEAFPCLLDFIPTVVNNSPASDASILSFTLKLTGLISATENGFKVLQEHSLCDLVFDPQRWQEAGLWKDPCIRIGWIQGLRTMLQHSKALGFFVQADLIEPLLHLHTDTSLFVASAANHMLAHILLFCQSENSQNNSKHLTVPVETKQNYSTVTVKLCEYLKKSLVLDGTSALFQSHQALKVLALLLSRAGPDLRDRLLLTVSDSLEELVTTNCSQLTRSLMDVVQAAHSSSKSEHHALNQRVDRLLSIMLNTGKPADLSYTAAAFLRSGHDDCVHKAQAARVLLLPLDIITGLSLLGQNSTADKLRLPMMEYLKSKSSCISMICASLANTPQITLMDPDCLPCPPVLIVSAVLSLLRLCNGDGSSSSGCAEAGRNLIGSGKVQKCALDVLSVLSNSSGGKVLLAEVFTLLMQYLNSPASEPTVLQKSYRTLMKWISACADLSSITDQLRKDLIQVVGKRVCDVRWEVRDSTVEFLGHLAGLCDTSEVLLGDRCFTVSLLKEALQDPESYVRASSISALAQTLAPSWQQGAAPTQEQVELVSRLHEILSQDTEGFSRRAVLQYFITWFSLCPSPTSCSLLMQSMHAVLSQGSADLDWEVKVHTLELAELLMDRVISGLRGYSNEPGAHPHPYAVTSNKVFKLQLHSEAHTWDGESDLVGVLSTLVDQGVFLVLLGGLVDCDRPVGLKACQLLMRLRDSVCPLLLGDQRVSAPDEPGVSCELPGCGWAQEVRKILGIEDADPAQKSDVVDPGDDRKPEQGGVRDEGCMVRVSVCEVLRSLGLDARLSVLTQSSDHVHNSPMSLLQDILTAGSRNTQLNSEPGLEVIVDCY</sequence>
<dbReference type="OrthoDB" id="10057956at2759"/>
<dbReference type="CTD" id="221927"/>
<organism evidence="5 6">
    <name type="scientific">Nothobranchius furzeri</name>
    <name type="common">Turquoise killifish</name>
    <dbReference type="NCBI Taxonomy" id="105023"/>
    <lineage>
        <taxon>Eukaryota</taxon>
        <taxon>Metazoa</taxon>
        <taxon>Chordata</taxon>
        <taxon>Craniata</taxon>
        <taxon>Vertebrata</taxon>
        <taxon>Euteleostomi</taxon>
        <taxon>Actinopterygii</taxon>
        <taxon>Neopterygii</taxon>
        <taxon>Teleostei</taxon>
        <taxon>Neoteleostei</taxon>
        <taxon>Acanthomorphata</taxon>
        <taxon>Ovalentaria</taxon>
        <taxon>Atherinomorphae</taxon>
        <taxon>Cyprinodontiformes</taxon>
        <taxon>Nothobranchiidae</taxon>
        <taxon>Nothobranchius</taxon>
    </lineage>
</organism>
<evidence type="ECO:0000256" key="3">
    <source>
        <dbReference type="ARBA" id="ARBA00061308"/>
    </source>
</evidence>
<evidence type="ECO:0000256" key="4">
    <source>
        <dbReference type="SAM" id="MobiDB-lite"/>
    </source>
</evidence>
<dbReference type="Proteomes" id="UP000822369">
    <property type="component" value="Chromosome 4"/>
</dbReference>
<feature type="region of interest" description="Disordered" evidence="4">
    <location>
        <begin position="787"/>
        <end position="807"/>
    </location>
</feature>
<comment type="caution">
    <text evidence="5">The sequence shown here is derived from an EMBL/GenBank/DDBJ whole genome shotgun (WGS) entry which is preliminary data.</text>
</comment>
<dbReference type="GO" id="GO:0005634">
    <property type="term" value="C:nucleus"/>
    <property type="evidence" value="ECO:0007669"/>
    <property type="project" value="TreeGrafter"/>
</dbReference>
<comment type="similarity">
    <text evidence="3">Belongs to the BRAT1 family.</text>
</comment>
<dbReference type="PANTHER" id="PTHR21331:SF2">
    <property type="entry name" value="BRCA1-ASSOCIATED ATM ACTIVATOR 1"/>
    <property type="match status" value="1"/>
</dbReference>
<dbReference type="EMBL" id="JAAVVJ010000004">
    <property type="protein sequence ID" value="KAF7223523.1"/>
    <property type="molecule type" value="Genomic_DNA"/>
</dbReference>
<evidence type="ECO:0000313" key="5">
    <source>
        <dbReference type="EMBL" id="KAF7223523.1"/>
    </source>
</evidence>
<gene>
    <name evidence="5" type="primary">brat1</name>
    <name evidence="5" type="ORF">G4P62_001214</name>
</gene>
<evidence type="ECO:0000256" key="2">
    <source>
        <dbReference type="ARBA" id="ARBA00022490"/>
    </source>
</evidence>
<dbReference type="RefSeq" id="XP_015819901.1">
    <property type="nucleotide sequence ID" value="XM_015964415.3"/>
</dbReference>
<dbReference type="InterPro" id="IPR011989">
    <property type="entry name" value="ARM-like"/>
</dbReference>
<dbReference type="GO" id="GO:0008283">
    <property type="term" value="P:cell population proliferation"/>
    <property type="evidence" value="ECO:0007669"/>
    <property type="project" value="InterPro"/>
</dbReference>
<dbReference type="GO" id="GO:0006974">
    <property type="term" value="P:DNA damage response"/>
    <property type="evidence" value="ECO:0007669"/>
    <property type="project" value="InterPro"/>
</dbReference>
<dbReference type="SUPFAM" id="SSF48371">
    <property type="entry name" value="ARM repeat"/>
    <property type="match status" value="1"/>
</dbReference>
<keyword evidence="2" id="KW-0963">Cytoplasm</keyword>
<evidence type="ECO:0000256" key="1">
    <source>
        <dbReference type="ARBA" id="ARBA00004496"/>
    </source>
</evidence>
<accession>A0A9D3BZ25</accession>
<dbReference type="Gene3D" id="1.25.10.10">
    <property type="entry name" value="Leucine-rich Repeat Variant"/>
    <property type="match status" value="1"/>
</dbReference>